<dbReference type="EMBL" id="JAENRR010000001">
    <property type="protein sequence ID" value="MBK3515743.1"/>
    <property type="molecule type" value="Genomic_DNA"/>
</dbReference>
<keyword evidence="3" id="KW-1185">Reference proteome</keyword>
<gene>
    <name evidence="2" type="ORF">JIV24_00225</name>
</gene>
<comment type="caution">
    <text evidence="2">The sequence shown here is derived from an EMBL/GenBank/DDBJ whole genome shotgun (WGS) entry which is preliminary data.</text>
</comment>
<evidence type="ECO:0000313" key="3">
    <source>
        <dbReference type="Proteomes" id="UP000605676"/>
    </source>
</evidence>
<dbReference type="Proteomes" id="UP000605676">
    <property type="component" value="Unassembled WGS sequence"/>
</dbReference>
<dbReference type="RefSeq" id="WP_200462974.1">
    <property type="nucleotide sequence ID" value="NZ_JAENRR010000001.1"/>
</dbReference>
<evidence type="ECO:0000256" key="1">
    <source>
        <dbReference type="SAM" id="SignalP"/>
    </source>
</evidence>
<feature type="signal peptide" evidence="1">
    <location>
        <begin position="1"/>
        <end position="24"/>
    </location>
</feature>
<organism evidence="2 3">
    <name type="scientific">Carboxylicivirga marina</name>
    <dbReference type="NCBI Taxonomy" id="2800988"/>
    <lineage>
        <taxon>Bacteria</taxon>
        <taxon>Pseudomonadati</taxon>
        <taxon>Bacteroidota</taxon>
        <taxon>Bacteroidia</taxon>
        <taxon>Marinilabiliales</taxon>
        <taxon>Marinilabiliaceae</taxon>
        <taxon>Carboxylicivirga</taxon>
    </lineage>
</organism>
<name>A0ABS1HEK4_9BACT</name>
<keyword evidence="1" id="KW-0732">Signal</keyword>
<sequence>MMTKIMVVLVLFATSNVLTFAISADDYKPDMMDGFKKVSYYFEGRGKSVIEELHTIDANNIVLDVIIKPRSIKKQSTIAEKYDGANGYRLGQDGQNIVFEVKVNGISHQFIATNVLERGEKVLVSTHYKDGHIGITINGKKPVNRFYQIDDVNISEFDSNKFNPNVSNKLSLLKGEMFTELSAFRKALRKTLGRKPFKKHGDEIIKIAYQEDELASINVGGDLLMSSSPLLIGKNFAGKVKQVRLWKPAKLISIKNNIEFAQKEIEVNNLKLLARDEHKLVSLLDGEKKELYTESHKYVEGSPLEFVSERKELSRFEFAKEEARGLWSNQDCIDSVSEDGNSFISDDYWLTSGQSVVLTYGKKYNSVVSFFGNISEHESVPENNNCKFYFLRKDERAVYSTLFVLNKGWELNGVNYVNKHLADNAKFGLPSNSVSTNEDQETELENNLKNSANNFTAEKLFKKFVYELNWKAVPNNFYALQELKLVSQRNQKSNLIVKNNDLKYRKSLKYLTNSDVCSFAFDYPEGFNVSVKDVNASGIPSSDRIKYVNQNLGEQIDFVSVYPEGIKCKNKKSYNSNFWTARAFKLLAGSLNVKVNKELSYHNIGRQKSLGEKNRRSKHRLSNSILAKDNYLLWLNKERLDDQRISVNSCGILTTNKRRVVHDIYSSEVELEQLTKSLSSHARHLINTYEGPPDIKDSYKVNFSRSYLNEVDIQYALG</sequence>
<accession>A0ABS1HEK4</accession>
<proteinExistence type="predicted"/>
<evidence type="ECO:0000313" key="2">
    <source>
        <dbReference type="EMBL" id="MBK3515743.1"/>
    </source>
</evidence>
<feature type="chain" id="PRO_5047171403" evidence="1">
    <location>
        <begin position="25"/>
        <end position="718"/>
    </location>
</feature>
<reference evidence="2 3" key="1">
    <citation type="submission" date="2021-01" db="EMBL/GenBank/DDBJ databases">
        <title>Carboxyliciviraga sp.nov., isolated from coastal sediments.</title>
        <authorList>
            <person name="Lu D."/>
            <person name="Zhang T."/>
        </authorList>
    </citation>
    <scope>NUCLEOTIDE SEQUENCE [LARGE SCALE GENOMIC DNA]</scope>
    <source>
        <strain evidence="2 3">N1Y132</strain>
    </source>
</reference>
<protein>
    <submittedName>
        <fullName evidence="2">Uncharacterized protein</fullName>
    </submittedName>
</protein>